<dbReference type="InterPro" id="IPR057670">
    <property type="entry name" value="SH3_retrovirus"/>
</dbReference>
<evidence type="ECO:0000313" key="3">
    <source>
        <dbReference type="Proteomes" id="UP000790347"/>
    </source>
</evidence>
<evidence type="ECO:0000259" key="1">
    <source>
        <dbReference type="Pfam" id="PF25597"/>
    </source>
</evidence>
<dbReference type="AlphaFoldDB" id="A0A922IFL1"/>
<dbReference type="Proteomes" id="UP000790347">
    <property type="component" value="Unassembled WGS sequence"/>
</dbReference>
<dbReference type="Pfam" id="PF25597">
    <property type="entry name" value="SH3_retrovirus"/>
    <property type="match status" value="1"/>
</dbReference>
<evidence type="ECO:0000313" key="2">
    <source>
        <dbReference type="EMBL" id="KAH9527823.1"/>
    </source>
</evidence>
<reference evidence="2" key="1">
    <citation type="submission" date="2013-05" db="EMBL/GenBank/DDBJ databases">
        <authorList>
            <person name="Yim A.K.Y."/>
            <person name="Chan T.F."/>
            <person name="Ji K.M."/>
            <person name="Liu X.Y."/>
            <person name="Zhou J.W."/>
            <person name="Li R.Q."/>
            <person name="Yang K.Y."/>
            <person name="Li J."/>
            <person name="Li M."/>
            <person name="Law P.T.W."/>
            <person name="Wu Y.L."/>
            <person name="Cai Z.L."/>
            <person name="Qin H."/>
            <person name="Bao Y."/>
            <person name="Leung R.K.K."/>
            <person name="Ng P.K.S."/>
            <person name="Zou J."/>
            <person name="Zhong X.J."/>
            <person name="Ran P.X."/>
            <person name="Zhong N.S."/>
            <person name="Liu Z.G."/>
            <person name="Tsui S.K.W."/>
        </authorList>
    </citation>
    <scope>NUCLEOTIDE SEQUENCE</scope>
    <source>
        <strain evidence="2">Derf</strain>
        <tissue evidence="2">Whole organism</tissue>
    </source>
</reference>
<keyword evidence="3" id="KW-1185">Reference proteome</keyword>
<sequence length="199" mass="23768">MPRIQKPLIRSSRIINLPLKNKTSFHRRINVHKEIAKLQIHRFRLCLQSKIELAQILRHFPQSEQFQVREDDLYEIVISDYTTIRSNKDSRIFGSASHKLWAKAMCTSIYVFNTWIKDDNHLDQNVRNLTKHQKKKLMFIGYTNSVTNYGLHNPKTEEIIITNDVKFNEDRMYYDWFKTSRCLSDKNFQSHSSSNMNMN</sequence>
<organism evidence="2 3">
    <name type="scientific">Dermatophagoides farinae</name>
    <name type="common">American house dust mite</name>
    <dbReference type="NCBI Taxonomy" id="6954"/>
    <lineage>
        <taxon>Eukaryota</taxon>
        <taxon>Metazoa</taxon>
        <taxon>Ecdysozoa</taxon>
        <taxon>Arthropoda</taxon>
        <taxon>Chelicerata</taxon>
        <taxon>Arachnida</taxon>
        <taxon>Acari</taxon>
        <taxon>Acariformes</taxon>
        <taxon>Sarcoptiformes</taxon>
        <taxon>Astigmata</taxon>
        <taxon>Psoroptidia</taxon>
        <taxon>Analgoidea</taxon>
        <taxon>Pyroglyphidae</taxon>
        <taxon>Dermatophagoidinae</taxon>
        <taxon>Dermatophagoides</taxon>
    </lineage>
</organism>
<comment type="caution">
    <text evidence="2">The sequence shown here is derived from an EMBL/GenBank/DDBJ whole genome shotgun (WGS) entry which is preliminary data.</text>
</comment>
<gene>
    <name evidence="2" type="ORF">DERF_001817</name>
</gene>
<protein>
    <recommendedName>
        <fullName evidence="1">Retroviral polymerase SH3-like domain-containing protein</fullName>
    </recommendedName>
</protein>
<reference evidence="2" key="2">
    <citation type="journal article" date="2022" name="Res Sq">
        <title>Comparative Genomics Reveals Insights into the Divergent Evolution of Astigmatic Mites and Household Pest Adaptations.</title>
        <authorList>
            <person name="Xiong Q."/>
            <person name="Wan A.T.-Y."/>
            <person name="Liu X.-Y."/>
            <person name="Fung C.S.-H."/>
            <person name="Xiao X."/>
            <person name="Malainual N."/>
            <person name="Hou J."/>
            <person name="Wang L."/>
            <person name="Wang M."/>
            <person name="Yang K."/>
            <person name="Cui Y."/>
            <person name="Leung E."/>
            <person name="Nong W."/>
            <person name="Shin S.-K."/>
            <person name="Au S."/>
            <person name="Jeong K.Y."/>
            <person name="Chew F.T."/>
            <person name="Hui J."/>
            <person name="Leung T.F."/>
            <person name="Tungtrongchitr A."/>
            <person name="Zhong N."/>
            <person name="Liu Z."/>
            <person name="Tsui S."/>
        </authorList>
    </citation>
    <scope>NUCLEOTIDE SEQUENCE</scope>
    <source>
        <strain evidence="2">Derf</strain>
        <tissue evidence="2">Whole organism</tissue>
    </source>
</reference>
<proteinExistence type="predicted"/>
<feature type="domain" description="Retroviral polymerase SH3-like" evidence="1">
    <location>
        <begin position="133"/>
        <end position="173"/>
    </location>
</feature>
<dbReference type="EMBL" id="ASGP02000001">
    <property type="protein sequence ID" value="KAH9527823.1"/>
    <property type="molecule type" value="Genomic_DNA"/>
</dbReference>
<accession>A0A922IFL1</accession>
<name>A0A922IFL1_DERFA</name>